<organism evidence="1 2">
    <name type="scientific">Legionella nautarum</name>
    <dbReference type="NCBI Taxonomy" id="45070"/>
    <lineage>
        <taxon>Bacteria</taxon>
        <taxon>Pseudomonadati</taxon>
        <taxon>Pseudomonadota</taxon>
        <taxon>Gammaproteobacteria</taxon>
        <taxon>Legionellales</taxon>
        <taxon>Legionellaceae</taxon>
        <taxon>Legionella</taxon>
    </lineage>
</organism>
<proteinExistence type="predicted"/>
<dbReference type="STRING" id="45070.Lnau_1512"/>
<evidence type="ECO:0000313" key="1">
    <source>
        <dbReference type="EMBL" id="KTD36528.1"/>
    </source>
</evidence>
<dbReference type="PATRIC" id="fig|45070.6.peg.1583"/>
<reference evidence="1 2" key="1">
    <citation type="submission" date="2015-11" db="EMBL/GenBank/DDBJ databases">
        <title>Genomic analysis of 38 Legionella species identifies large and diverse effector repertoires.</title>
        <authorList>
            <person name="Burstein D."/>
            <person name="Amaro F."/>
            <person name="Zusman T."/>
            <person name="Lifshitz Z."/>
            <person name="Cohen O."/>
            <person name="Gilbert J.A."/>
            <person name="Pupko T."/>
            <person name="Shuman H.A."/>
            <person name="Segal G."/>
        </authorList>
    </citation>
    <scope>NUCLEOTIDE SEQUENCE [LARGE SCALE GENOMIC DNA]</scope>
    <source>
        <strain evidence="1 2">ATCC 49506</strain>
    </source>
</reference>
<accession>A0A0W0WW32</accession>
<dbReference type="RefSeq" id="WP_238585930.1">
    <property type="nucleotide sequence ID" value="NZ_LNYO01000013.1"/>
</dbReference>
<protein>
    <submittedName>
        <fullName evidence="1">Topology modulation protein</fullName>
    </submittedName>
</protein>
<comment type="caution">
    <text evidence="1">The sequence shown here is derived from an EMBL/GenBank/DDBJ whole genome shotgun (WGS) entry which is preliminary data.</text>
</comment>
<dbReference type="PANTHER" id="PTHR37816">
    <property type="entry name" value="YALI0E33011P"/>
    <property type="match status" value="1"/>
</dbReference>
<keyword evidence="2" id="KW-1185">Reference proteome</keyword>
<dbReference type="AlphaFoldDB" id="A0A0W0WW32"/>
<dbReference type="InterPro" id="IPR052922">
    <property type="entry name" value="Cytidylate_Kinase-2"/>
</dbReference>
<name>A0A0W0WW32_9GAMM</name>
<dbReference type="Proteomes" id="UP000054725">
    <property type="component" value="Unassembled WGS sequence"/>
</dbReference>
<dbReference type="EMBL" id="LNYO01000013">
    <property type="protein sequence ID" value="KTD36528.1"/>
    <property type="molecule type" value="Genomic_DNA"/>
</dbReference>
<sequence length="151" mass="18247">MLNISLYHLDKHFFEANWVQRNYQDFLNQQQYFVSQSSWIIDGNSSKSLELRNSRADICLYFNFPRYLCYYRTIKRLFHKHPAIDDRAPGCHETVRWSLLEYMWGYEKRMRPILSQLKTNYPNVKLIELRSDQDVILFSENLLQVINQSGI</sequence>
<gene>
    <name evidence="1" type="ORF">Lnau_1512</name>
</gene>
<evidence type="ECO:0000313" key="2">
    <source>
        <dbReference type="Proteomes" id="UP000054725"/>
    </source>
</evidence>
<dbReference type="PANTHER" id="PTHR37816:SF2">
    <property type="entry name" value="DNA TOPOLOGY MODULATION PROTEIN FLAR-RELATED PROTEIN"/>
    <property type="match status" value="1"/>
</dbReference>